<protein>
    <submittedName>
        <fullName evidence="1">CLUMA_CG004459, isoform A</fullName>
    </submittedName>
</protein>
<name>A0A1J1HRT5_9DIPT</name>
<dbReference type="Proteomes" id="UP000183832">
    <property type="component" value="Unassembled WGS sequence"/>
</dbReference>
<gene>
    <name evidence="1" type="ORF">CLUMA_CG004459</name>
</gene>
<proteinExistence type="predicted"/>
<sequence length="77" mass="9295">MPHLMAIEKQKPKLVFDNKKFLLDNRIWLPKCGINLANAVYIIRKRFIQEDSRKKLYDKLELELGRKRLQKHSKMDT</sequence>
<dbReference type="EMBL" id="CVRI01000020">
    <property type="protein sequence ID" value="CRK90767.1"/>
    <property type="molecule type" value="Genomic_DNA"/>
</dbReference>
<evidence type="ECO:0000313" key="1">
    <source>
        <dbReference type="EMBL" id="CRK90767.1"/>
    </source>
</evidence>
<evidence type="ECO:0000313" key="2">
    <source>
        <dbReference type="Proteomes" id="UP000183832"/>
    </source>
</evidence>
<reference evidence="1 2" key="1">
    <citation type="submission" date="2015-04" db="EMBL/GenBank/DDBJ databases">
        <authorList>
            <person name="Syromyatnikov M.Y."/>
            <person name="Popov V.N."/>
        </authorList>
    </citation>
    <scope>NUCLEOTIDE SEQUENCE [LARGE SCALE GENOMIC DNA]</scope>
</reference>
<keyword evidence="2" id="KW-1185">Reference proteome</keyword>
<dbReference type="AlphaFoldDB" id="A0A1J1HRT5"/>
<organism evidence="1 2">
    <name type="scientific">Clunio marinus</name>
    <dbReference type="NCBI Taxonomy" id="568069"/>
    <lineage>
        <taxon>Eukaryota</taxon>
        <taxon>Metazoa</taxon>
        <taxon>Ecdysozoa</taxon>
        <taxon>Arthropoda</taxon>
        <taxon>Hexapoda</taxon>
        <taxon>Insecta</taxon>
        <taxon>Pterygota</taxon>
        <taxon>Neoptera</taxon>
        <taxon>Endopterygota</taxon>
        <taxon>Diptera</taxon>
        <taxon>Nematocera</taxon>
        <taxon>Chironomoidea</taxon>
        <taxon>Chironomidae</taxon>
        <taxon>Clunio</taxon>
    </lineage>
</organism>
<accession>A0A1J1HRT5</accession>